<proteinExistence type="predicted"/>
<keyword evidence="6" id="KW-0489">Methyltransferase</keyword>
<evidence type="ECO:0000313" key="7">
    <source>
        <dbReference type="Proteomes" id="UP000239047"/>
    </source>
</evidence>
<dbReference type="InterPro" id="IPR052527">
    <property type="entry name" value="Metal_cation-efflux_comp"/>
</dbReference>
<keyword evidence="4 5" id="KW-0472">Membrane</keyword>
<reference evidence="6 7" key="1">
    <citation type="submission" date="2018-02" db="EMBL/GenBank/DDBJ databases">
        <title>Jeotgalibacillus proteolyticum sp. nov. a protease producing bacterium isolated from ocean sediments of Laizhou Bay.</title>
        <authorList>
            <person name="Li Y."/>
        </authorList>
    </citation>
    <scope>NUCLEOTIDE SEQUENCE [LARGE SCALE GENOMIC DNA]</scope>
    <source>
        <strain evidence="6 7">22-7</strain>
    </source>
</reference>
<dbReference type="OrthoDB" id="5471300at2"/>
<dbReference type="EMBL" id="PREZ01000003">
    <property type="protein sequence ID" value="PPA70628.1"/>
    <property type="molecule type" value="Genomic_DNA"/>
</dbReference>
<dbReference type="GO" id="GO:0032259">
    <property type="term" value="P:methylation"/>
    <property type="evidence" value="ECO:0007669"/>
    <property type="project" value="UniProtKB-KW"/>
</dbReference>
<dbReference type="Pfam" id="PF04140">
    <property type="entry name" value="ICMT"/>
    <property type="match status" value="1"/>
</dbReference>
<gene>
    <name evidence="6" type="ORF">C4B60_07455</name>
</gene>
<feature type="transmembrane region" description="Helical" evidence="5">
    <location>
        <begin position="123"/>
        <end position="152"/>
    </location>
</feature>
<feature type="transmembrane region" description="Helical" evidence="5">
    <location>
        <begin position="67"/>
        <end position="86"/>
    </location>
</feature>
<protein>
    <submittedName>
        <fullName evidence="6">Isoprenylcysteine carboxylmethyltransferase family protein</fullName>
    </submittedName>
</protein>
<sequence>MSVLDWLFIGVSIWWVGEFIFFRNRGDGKGDATETRTFVTIFAALLLTISVAMVLQEMRRFDSMILPLQAAGFLLFATGVLLRYWGIIHLKNQFTRHVTVRDGDEIVSSGPYRILRHPLYTGLLFIGIGMALFFTSIFSAIVGGFILASVLLKRIRYEEKLLISKFGSDYEEWMNRRWRLVPYIY</sequence>
<evidence type="ECO:0000256" key="2">
    <source>
        <dbReference type="ARBA" id="ARBA00022692"/>
    </source>
</evidence>
<keyword evidence="6" id="KW-0808">Transferase</keyword>
<dbReference type="RefSeq" id="WP_104057379.1">
    <property type="nucleotide sequence ID" value="NZ_PREZ01000003.1"/>
</dbReference>
<name>A0A2S5GCF3_9BACL</name>
<keyword evidence="2 5" id="KW-0812">Transmembrane</keyword>
<accession>A0A2S5GCF3</accession>
<keyword evidence="3 5" id="KW-1133">Transmembrane helix</keyword>
<dbReference type="PANTHER" id="PTHR43847:SF1">
    <property type="entry name" value="BLL3993 PROTEIN"/>
    <property type="match status" value="1"/>
</dbReference>
<dbReference type="PANTHER" id="PTHR43847">
    <property type="entry name" value="BLL3993 PROTEIN"/>
    <property type="match status" value="1"/>
</dbReference>
<evidence type="ECO:0000256" key="1">
    <source>
        <dbReference type="ARBA" id="ARBA00004141"/>
    </source>
</evidence>
<feature type="transmembrane region" description="Helical" evidence="5">
    <location>
        <begin position="35"/>
        <end position="55"/>
    </location>
</feature>
<dbReference type="GO" id="GO:0016020">
    <property type="term" value="C:membrane"/>
    <property type="evidence" value="ECO:0007669"/>
    <property type="project" value="UniProtKB-SubCell"/>
</dbReference>
<evidence type="ECO:0000256" key="5">
    <source>
        <dbReference type="SAM" id="Phobius"/>
    </source>
</evidence>
<dbReference type="AlphaFoldDB" id="A0A2S5GCF3"/>
<dbReference type="GO" id="GO:0004671">
    <property type="term" value="F:protein C-terminal S-isoprenylcysteine carboxyl O-methyltransferase activity"/>
    <property type="evidence" value="ECO:0007669"/>
    <property type="project" value="InterPro"/>
</dbReference>
<organism evidence="6 7">
    <name type="scientific">Jeotgalibacillus proteolyticus</name>
    <dbReference type="NCBI Taxonomy" id="2082395"/>
    <lineage>
        <taxon>Bacteria</taxon>
        <taxon>Bacillati</taxon>
        <taxon>Bacillota</taxon>
        <taxon>Bacilli</taxon>
        <taxon>Bacillales</taxon>
        <taxon>Caryophanaceae</taxon>
        <taxon>Jeotgalibacillus</taxon>
    </lineage>
</organism>
<dbReference type="Gene3D" id="1.20.120.1630">
    <property type="match status" value="1"/>
</dbReference>
<evidence type="ECO:0000313" key="6">
    <source>
        <dbReference type="EMBL" id="PPA70628.1"/>
    </source>
</evidence>
<feature type="transmembrane region" description="Helical" evidence="5">
    <location>
        <begin position="6"/>
        <end position="23"/>
    </location>
</feature>
<dbReference type="Proteomes" id="UP000239047">
    <property type="component" value="Unassembled WGS sequence"/>
</dbReference>
<evidence type="ECO:0000256" key="3">
    <source>
        <dbReference type="ARBA" id="ARBA00022989"/>
    </source>
</evidence>
<comment type="subcellular location">
    <subcellularLocation>
        <location evidence="1">Membrane</location>
        <topology evidence="1">Multi-pass membrane protein</topology>
    </subcellularLocation>
</comment>
<keyword evidence="7" id="KW-1185">Reference proteome</keyword>
<dbReference type="InterPro" id="IPR007269">
    <property type="entry name" value="ICMT_MeTrfase"/>
</dbReference>
<comment type="caution">
    <text evidence="6">The sequence shown here is derived from an EMBL/GenBank/DDBJ whole genome shotgun (WGS) entry which is preliminary data.</text>
</comment>
<evidence type="ECO:0000256" key="4">
    <source>
        <dbReference type="ARBA" id="ARBA00023136"/>
    </source>
</evidence>